<name>A0A5C5WYI4_9PLAN</name>
<keyword evidence="3" id="KW-1185">Reference proteome</keyword>
<evidence type="ECO:0000313" key="3">
    <source>
        <dbReference type="Proteomes" id="UP000317243"/>
    </source>
</evidence>
<comment type="caution">
    <text evidence="2">The sequence shown here is derived from an EMBL/GenBank/DDBJ whole genome shotgun (WGS) entry which is preliminary data.</text>
</comment>
<dbReference type="Proteomes" id="UP000317243">
    <property type="component" value="Unassembled WGS sequence"/>
</dbReference>
<dbReference type="EMBL" id="SIHI01000005">
    <property type="protein sequence ID" value="TWT55329.1"/>
    <property type="molecule type" value="Genomic_DNA"/>
</dbReference>
<evidence type="ECO:0000256" key="1">
    <source>
        <dbReference type="SAM" id="MobiDB-lite"/>
    </source>
</evidence>
<reference evidence="2 3" key="1">
    <citation type="submission" date="2019-02" db="EMBL/GenBank/DDBJ databases">
        <title>Deep-cultivation of Planctomycetes and their phenomic and genomic characterization uncovers novel biology.</title>
        <authorList>
            <person name="Wiegand S."/>
            <person name="Jogler M."/>
            <person name="Boedeker C."/>
            <person name="Pinto D."/>
            <person name="Vollmers J."/>
            <person name="Rivas-Marin E."/>
            <person name="Kohn T."/>
            <person name="Peeters S.H."/>
            <person name="Heuer A."/>
            <person name="Rast P."/>
            <person name="Oberbeckmann S."/>
            <person name="Bunk B."/>
            <person name="Jeske O."/>
            <person name="Meyerdierks A."/>
            <person name="Storesund J.E."/>
            <person name="Kallscheuer N."/>
            <person name="Luecker S."/>
            <person name="Lage O.M."/>
            <person name="Pohl T."/>
            <person name="Merkel B.J."/>
            <person name="Hornburger P."/>
            <person name="Mueller R.-W."/>
            <person name="Bruemmer F."/>
            <person name="Labrenz M."/>
            <person name="Spormann A.M."/>
            <person name="Op Den Camp H."/>
            <person name="Overmann J."/>
            <person name="Amann R."/>
            <person name="Jetten M.S.M."/>
            <person name="Mascher T."/>
            <person name="Medema M.H."/>
            <person name="Devos D.P."/>
            <person name="Kaster A.-K."/>
            <person name="Ovreas L."/>
            <person name="Rohde M."/>
            <person name="Galperin M.Y."/>
            <person name="Jogler C."/>
        </authorList>
    </citation>
    <scope>NUCLEOTIDE SEQUENCE [LARGE SCALE GENOMIC DNA]</scope>
    <source>
        <strain evidence="2 3">KOR42</strain>
    </source>
</reference>
<feature type="region of interest" description="Disordered" evidence="1">
    <location>
        <begin position="1"/>
        <end position="33"/>
    </location>
</feature>
<evidence type="ECO:0000313" key="2">
    <source>
        <dbReference type="EMBL" id="TWT55329.1"/>
    </source>
</evidence>
<protein>
    <submittedName>
        <fullName evidence="2">Uncharacterized protein</fullName>
    </submittedName>
</protein>
<dbReference type="AlphaFoldDB" id="A0A5C5WYI4"/>
<sequence length="33" mass="3907">MSKKESSKQQPQVNAGRRQFTKEFAVLKTNHRF</sequence>
<organism evidence="2 3">
    <name type="scientific">Thalassoglobus neptunius</name>
    <dbReference type="NCBI Taxonomy" id="1938619"/>
    <lineage>
        <taxon>Bacteria</taxon>
        <taxon>Pseudomonadati</taxon>
        <taxon>Planctomycetota</taxon>
        <taxon>Planctomycetia</taxon>
        <taxon>Planctomycetales</taxon>
        <taxon>Planctomycetaceae</taxon>
        <taxon>Thalassoglobus</taxon>
    </lineage>
</organism>
<proteinExistence type="predicted"/>
<gene>
    <name evidence="2" type="ORF">KOR42_29570</name>
</gene>
<accession>A0A5C5WYI4</accession>